<evidence type="ECO:0000313" key="3">
    <source>
        <dbReference type="Proteomes" id="UP000008177"/>
    </source>
</evidence>
<dbReference type="Proteomes" id="UP000008177">
    <property type="component" value="Unplaced contigs"/>
</dbReference>
<evidence type="ECO:0000256" key="1">
    <source>
        <dbReference type="SAM" id="MobiDB-lite"/>
    </source>
</evidence>
<gene>
    <name evidence="2" type="ORF">BofuT4_uP049460.1</name>
</gene>
<organism evidence="2 3">
    <name type="scientific">Botryotinia fuckeliana (strain T4)</name>
    <name type="common">Noble rot fungus</name>
    <name type="synonym">Botrytis cinerea</name>
    <dbReference type="NCBI Taxonomy" id="999810"/>
    <lineage>
        <taxon>Eukaryota</taxon>
        <taxon>Fungi</taxon>
        <taxon>Dikarya</taxon>
        <taxon>Ascomycota</taxon>
        <taxon>Pezizomycotina</taxon>
        <taxon>Leotiomycetes</taxon>
        <taxon>Helotiales</taxon>
        <taxon>Sclerotiniaceae</taxon>
        <taxon>Botrytis</taxon>
    </lineage>
</organism>
<name>G2XZP1_BOTF4</name>
<feature type="compositionally biased region" description="Polar residues" evidence="1">
    <location>
        <begin position="14"/>
        <end position="30"/>
    </location>
</feature>
<dbReference type="HOGENOM" id="CLU_2413009_0_0_1"/>
<protein>
    <submittedName>
        <fullName evidence="2">Uncharacterized protein</fullName>
    </submittedName>
</protein>
<sequence>MADLRGTEPMHGYNSVTCPRSTSAKQQAGINHPSNFTKALTFLALCDVKFKTGNSNSLLIKKRSRRSLHCNFMSTCSMGTSEGYQTRNLWPK</sequence>
<feature type="region of interest" description="Disordered" evidence="1">
    <location>
        <begin position="1"/>
        <end position="30"/>
    </location>
</feature>
<dbReference type="InParanoid" id="G2XZP1"/>
<proteinExistence type="predicted"/>
<accession>G2XZP1</accession>
<evidence type="ECO:0000313" key="2">
    <source>
        <dbReference type="EMBL" id="CCD45928.1"/>
    </source>
</evidence>
<dbReference type="AlphaFoldDB" id="G2XZP1"/>
<dbReference type="EMBL" id="FQ790278">
    <property type="protein sequence ID" value="CCD45928.1"/>
    <property type="molecule type" value="Genomic_DNA"/>
</dbReference>
<reference evidence="3" key="1">
    <citation type="journal article" date="2011" name="PLoS Genet.">
        <title>Genomic analysis of the necrotrophic fungal pathogens Sclerotinia sclerotiorum and Botrytis cinerea.</title>
        <authorList>
            <person name="Amselem J."/>
            <person name="Cuomo C.A."/>
            <person name="van Kan J.A."/>
            <person name="Viaud M."/>
            <person name="Benito E.P."/>
            <person name="Couloux A."/>
            <person name="Coutinho P.M."/>
            <person name="de Vries R.P."/>
            <person name="Dyer P.S."/>
            <person name="Fillinger S."/>
            <person name="Fournier E."/>
            <person name="Gout L."/>
            <person name="Hahn M."/>
            <person name="Kohn L."/>
            <person name="Lapalu N."/>
            <person name="Plummer K.M."/>
            <person name="Pradier J.M."/>
            <person name="Quevillon E."/>
            <person name="Sharon A."/>
            <person name="Simon A."/>
            <person name="ten Have A."/>
            <person name="Tudzynski B."/>
            <person name="Tudzynski P."/>
            <person name="Wincker P."/>
            <person name="Andrew M."/>
            <person name="Anthouard V."/>
            <person name="Beever R.E."/>
            <person name="Beffa R."/>
            <person name="Benoit I."/>
            <person name="Bouzid O."/>
            <person name="Brault B."/>
            <person name="Chen Z."/>
            <person name="Choquer M."/>
            <person name="Collemare J."/>
            <person name="Cotton P."/>
            <person name="Danchin E.G."/>
            <person name="Da Silva C."/>
            <person name="Gautier A."/>
            <person name="Giraud C."/>
            <person name="Giraud T."/>
            <person name="Gonzalez C."/>
            <person name="Grossetete S."/>
            <person name="Guldener U."/>
            <person name="Henrissat B."/>
            <person name="Howlett B.J."/>
            <person name="Kodira C."/>
            <person name="Kretschmer M."/>
            <person name="Lappartient A."/>
            <person name="Leroch M."/>
            <person name="Levis C."/>
            <person name="Mauceli E."/>
            <person name="Neuveglise C."/>
            <person name="Oeser B."/>
            <person name="Pearson M."/>
            <person name="Poulain J."/>
            <person name="Poussereau N."/>
            <person name="Quesneville H."/>
            <person name="Rascle C."/>
            <person name="Schumacher J."/>
            <person name="Segurens B."/>
            <person name="Sexton A."/>
            <person name="Silva E."/>
            <person name="Sirven C."/>
            <person name="Soanes D.M."/>
            <person name="Talbot N.J."/>
            <person name="Templeton M."/>
            <person name="Yandava C."/>
            <person name="Yarden O."/>
            <person name="Zeng Q."/>
            <person name="Rollins J.A."/>
            <person name="Lebrun M.H."/>
            <person name="Dickman M."/>
        </authorList>
    </citation>
    <scope>NUCLEOTIDE SEQUENCE [LARGE SCALE GENOMIC DNA]</scope>
    <source>
        <strain evidence="3">T4</strain>
    </source>
</reference>